<dbReference type="PANTHER" id="PTHR47506">
    <property type="entry name" value="TRANSCRIPTIONAL REGULATORY PROTEIN"/>
    <property type="match status" value="1"/>
</dbReference>
<dbReference type="PANTHER" id="PTHR47506:SF1">
    <property type="entry name" value="HTH-TYPE TRANSCRIPTIONAL REGULATOR YJDC"/>
    <property type="match status" value="1"/>
</dbReference>
<dbReference type="InterPro" id="IPR041612">
    <property type="entry name" value="YfiR_C"/>
</dbReference>
<dbReference type="Gene3D" id="1.10.10.60">
    <property type="entry name" value="Homeodomain-like"/>
    <property type="match status" value="1"/>
</dbReference>
<evidence type="ECO:0000256" key="2">
    <source>
        <dbReference type="ARBA" id="ARBA00023125"/>
    </source>
</evidence>
<dbReference type="RefSeq" id="WP_212695397.1">
    <property type="nucleotide sequence ID" value="NZ_CP058649.1"/>
</dbReference>
<sequence>MSLTKQEIIAKATPYFLENGYKGTGLNPLLKTLGMSKGGFYHHFNSKDELAVSIAQTLYEAQFQQVINIACGSGSVKEKMDQMVDIYQPALSNINYKNSINICLYMFEMMKTSADIKQTISQNYDALMNALSGAFEKGIEEKELDGQLDVESAAIHFVSLLDGLILFQSIYPTSIENHTQQIMLQFYKSIKA</sequence>
<gene>
    <name evidence="6" type="ORF">HZI73_21430</name>
</gene>
<accession>A0A8J8SIN7</accession>
<evidence type="ECO:0000256" key="4">
    <source>
        <dbReference type="PROSITE-ProRule" id="PRU00335"/>
    </source>
</evidence>
<keyword evidence="7" id="KW-1185">Reference proteome</keyword>
<dbReference type="InterPro" id="IPR009057">
    <property type="entry name" value="Homeodomain-like_sf"/>
</dbReference>
<dbReference type="KEGG" id="vpy:HZI73_21430"/>
<feature type="domain" description="HTH tetR-type" evidence="5">
    <location>
        <begin position="2"/>
        <end position="62"/>
    </location>
</feature>
<dbReference type="PROSITE" id="PS50977">
    <property type="entry name" value="HTH_TETR_2"/>
    <property type="match status" value="1"/>
</dbReference>
<proteinExistence type="predicted"/>
<dbReference type="InterPro" id="IPR036271">
    <property type="entry name" value="Tet_transcr_reg_TetR-rel_C_sf"/>
</dbReference>
<dbReference type="AlphaFoldDB" id="A0A8J8SIN7"/>
<dbReference type="Proteomes" id="UP000683246">
    <property type="component" value="Chromosome"/>
</dbReference>
<keyword evidence="3" id="KW-0804">Transcription</keyword>
<dbReference type="Pfam" id="PF17922">
    <property type="entry name" value="TetR_C_17"/>
    <property type="match status" value="1"/>
</dbReference>
<reference evidence="6" key="1">
    <citation type="submission" date="2020-07" db="EMBL/GenBank/DDBJ databases">
        <title>Vallitalea pronyensis genome.</title>
        <authorList>
            <person name="Postec A."/>
        </authorList>
    </citation>
    <scope>NUCLEOTIDE SEQUENCE</scope>
    <source>
        <strain evidence="6">FatNI3</strain>
    </source>
</reference>
<evidence type="ECO:0000313" key="7">
    <source>
        <dbReference type="Proteomes" id="UP000683246"/>
    </source>
</evidence>
<dbReference type="Pfam" id="PF00440">
    <property type="entry name" value="TetR_N"/>
    <property type="match status" value="1"/>
</dbReference>
<dbReference type="Gene3D" id="1.10.357.10">
    <property type="entry name" value="Tetracycline Repressor, domain 2"/>
    <property type="match status" value="1"/>
</dbReference>
<organism evidence="6 7">
    <name type="scientific">Vallitalea pronyensis</name>
    <dbReference type="NCBI Taxonomy" id="1348613"/>
    <lineage>
        <taxon>Bacteria</taxon>
        <taxon>Bacillati</taxon>
        <taxon>Bacillota</taxon>
        <taxon>Clostridia</taxon>
        <taxon>Lachnospirales</taxon>
        <taxon>Vallitaleaceae</taxon>
        <taxon>Vallitalea</taxon>
    </lineage>
</organism>
<dbReference type="EMBL" id="CP058649">
    <property type="protein sequence ID" value="QUI24703.1"/>
    <property type="molecule type" value="Genomic_DNA"/>
</dbReference>
<evidence type="ECO:0000313" key="6">
    <source>
        <dbReference type="EMBL" id="QUI24703.1"/>
    </source>
</evidence>
<dbReference type="SUPFAM" id="SSF46689">
    <property type="entry name" value="Homeodomain-like"/>
    <property type="match status" value="1"/>
</dbReference>
<dbReference type="SUPFAM" id="SSF48498">
    <property type="entry name" value="Tetracyclin repressor-like, C-terminal domain"/>
    <property type="match status" value="1"/>
</dbReference>
<feature type="DNA-binding region" description="H-T-H motif" evidence="4">
    <location>
        <begin position="25"/>
        <end position="44"/>
    </location>
</feature>
<keyword evidence="1" id="KW-0805">Transcription regulation</keyword>
<keyword evidence="2 4" id="KW-0238">DNA-binding</keyword>
<protein>
    <submittedName>
        <fullName evidence="6">TetR/AcrR family transcriptional regulator</fullName>
    </submittedName>
</protein>
<dbReference type="GO" id="GO:0003677">
    <property type="term" value="F:DNA binding"/>
    <property type="evidence" value="ECO:0007669"/>
    <property type="project" value="UniProtKB-UniRule"/>
</dbReference>
<dbReference type="InterPro" id="IPR001647">
    <property type="entry name" value="HTH_TetR"/>
</dbReference>
<dbReference type="PRINTS" id="PR00455">
    <property type="entry name" value="HTHTETR"/>
</dbReference>
<evidence type="ECO:0000259" key="5">
    <source>
        <dbReference type="PROSITE" id="PS50977"/>
    </source>
</evidence>
<name>A0A8J8SIN7_9FIRM</name>
<evidence type="ECO:0000256" key="1">
    <source>
        <dbReference type="ARBA" id="ARBA00023015"/>
    </source>
</evidence>
<evidence type="ECO:0000256" key="3">
    <source>
        <dbReference type="ARBA" id="ARBA00023163"/>
    </source>
</evidence>